<evidence type="ECO:0000256" key="4">
    <source>
        <dbReference type="ARBA" id="ARBA00023027"/>
    </source>
</evidence>
<dbReference type="PANTHER" id="PTHR30466">
    <property type="entry name" value="FLAVIN REDUCTASE"/>
    <property type="match status" value="1"/>
</dbReference>
<accession>A0AA43ZI59</accession>
<evidence type="ECO:0000259" key="6">
    <source>
        <dbReference type="SMART" id="SM00903"/>
    </source>
</evidence>
<dbReference type="SUPFAM" id="SSF50475">
    <property type="entry name" value="FMN-binding split barrel"/>
    <property type="match status" value="1"/>
</dbReference>
<reference evidence="7" key="1">
    <citation type="submission" date="2020-03" db="EMBL/GenBank/DDBJ databases">
        <title>Ferranicluibacter endophyticum gen. nov., sp. nov., a new genus isolated from Rubus ulmifolius Schott. stem.</title>
        <authorList>
            <person name="Roca-Couso R."/>
            <person name="Flores-Felix J.D."/>
            <person name="Igual J.M."/>
            <person name="Rivas R."/>
        </authorList>
    </citation>
    <scope>NUCLEOTIDE SEQUENCE</scope>
    <source>
        <strain evidence="7">CRRU44</strain>
    </source>
</reference>
<comment type="caution">
    <text evidence="7">The sequence shown here is derived from an EMBL/GenBank/DDBJ whole genome shotgun (WGS) entry which is preliminary data.</text>
</comment>
<keyword evidence="2 5" id="KW-0288">FMN</keyword>
<dbReference type="EC" id="1.5.1.42" evidence="5"/>
<dbReference type="AlphaFoldDB" id="A0AA43ZI59"/>
<dbReference type="Pfam" id="PF01613">
    <property type="entry name" value="Flavin_Reduct"/>
    <property type="match status" value="1"/>
</dbReference>
<evidence type="ECO:0000256" key="3">
    <source>
        <dbReference type="ARBA" id="ARBA00023002"/>
    </source>
</evidence>
<dbReference type="GO" id="GO:0042602">
    <property type="term" value="F:riboflavin reductase (NADPH) activity"/>
    <property type="evidence" value="ECO:0007669"/>
    <property type="project" value="UniProtKB-UniRule"/>
</dbReference>
<dbReference type="Gene3D" id="2.30.110.10">
    <property type="entry name" value="Electron Transport, Fmn-binding Protein, Chain A"/>
    <property type="match status" value="1"/>
</dbReference>
<keyword evidence="8" id="KW-1185">Reference proteome</keyword>
<comment type="function">
    <text evidence="5">Catalyzes the reduction of FMN to FMNH2 which is used to reduce pyrimidine by RutA via the Rut pathway.</text>
</comment>
<gene>
    <name evidence="5" type="primary">rutF</name>
    <name evidence="7" type="ORF">G8E10_16505</name>
</gene>
<dbReference type="RefSeq" id="WP_110801320.1">
    <property type="nucleotide sequence ID" value="NZ_JAANCM010000008.1"/>
</dbReference>
<evidence type="ECO:0000256" key="1">
    <source>
        <dbReference type="ARBA" id="ARBA00022630"/>
    </source>
</evidence>
<dbReference type="InterPro" id="IPR050268">
    <property type="entry name" value="NADH-dep_flavin_reductase"/>
</dbReference>
<sequence>MTLAASSRTDFSEITDNDTRRALFRGAMAKLGAAVNIITTDGPGGRTGFAATAVCSVTDDPPTLLVCLNRSASVYDAVTTNKVLCVNTLNAGHQPLSHLFGGKTPAAERFATADWSVLTTGAPALDDALVSFDCVIENTVSQGTHDVLFCRVVSTATRTEGQALFYFDRAYHAVSG</sequence>
<dbReference type="SMART" id="SM00903">
    <property type="entry name" value="Flavin_Reduct"/>
    <property type="match status" value="1"/>
</dbReference>
<dbReference type="HAMAP" id="MF_00833">
    <property type="entry name" value="RutF"/>
    <property type="match status" value="1"/>
</dbReference>
<dbReference type="GO" id="GO:0006212">
    <property type="term" value="P:uracil catabolic process"/>
    <property type="evidence" value="ECO:0007669"/>
    <property type="project" value="UniProtKB-UniRule"/>
</dbReference>
<comment type="similarity">
    <text evidence="5">Belongs to the non-flavoprotein flavin reductase family. RutF subfamily.</text>
</comment>
<dbReference type="EMBL" id="JAANCM010000008">
    <property type="protein sequence ID" value="NHT77317.1"/>
    <property type="molecule type" value="Genomic_DNA"/>
</dbReference>
<dbReference type="InterPro" id="IPR012349">
    <property type="entry name" value="Split_barrel_FMN-bd"/>
</dbReference>
<evidence type="ECO:0000313" key="7">
    <source>
        <dbReference type="EMBL" id="NHT77317.1"/>
    </source>
</evidence>
<keyword evidence="4 5" id="KW-0520">NAD</keyword>
<feature type="domain" description="Flavin reductase like" evidence="6">
    <location>
        <begin position="28"/>
        <end position="173"/>
    </location>
</feature>
<dbReference type="PANTHER" id="PTHR30466:SF1">
    <property type="entry name" value="FMN REDUCTASE (NADH) RUTF"/>
    <property type="match status" value="1"/>
</dbReference>
<dbReference type="InterPro" id="IPR019917">
    <property type="entry name" value="RutF"/>
</dbReference>
<dbReference type="GO" id="GO:0010181">
    <property type="term" value="F:FMN binding"/>
    <property type="evidence" value="ECO:0007669"/>
    <property type="project" value="InterPro"/>
</dbReference>
<dbReference type="GO" id="GO:0019740">
    <property type="term" value="P:nitrogen utilization"/>
    <property type="evidence" value="ECO:0007669"/>
    <property type="project" value="UniProtKB-UniRule"/>
</dbReference>
<evidence type="ECO:0000256" key="2">
    <source>
        <dbReference type="ARBA" id="ARBA00022643"/>
    </source>
</evidence>
<proteinExistence type="inferred from homology"/>
<evidence type="ECO:0000256" key="5">
    <source>
        <dbReference type="HAMAP-Rule" id="MF_00833"/>
    </source>
</evidence>
<organism evidence="7 8">
    <name type="scientific">Ferranicluibacter rubi</name>
    <dbReference type="NCBI Taxonomy" id="2715133"/>
    <lineage>
        <taxon>Bacteria</taxon>
        <taxon>Pseudomonadati</taxon>
        <taxon>Pseudomonadota</taxon>
        <taxon>Alphaproteobacteria</taxon>
        <taxon>Hyphomicrobiales</taxon>
        <taxon>Rhizobiaceae</taxon>
        <taxon>Ferranicluibacter</taxon>
    </lineage>
</organism>
<protein>
    <recommendedName>
        <fullName evidence="5">FMN reductase (NADH) RutF</fullName>
        <ecNumber evidence="5">1.5.1.42</ecNumber>
    </recommendedName>
    <alternativeName>
        <fullName evidence="5">FMN reductase</fullName>
    </alternativeName>
    <alternativeName>
        <fullName evidence="5">NADH-flavin reductase RutF</fullName>
    </alternativeName>
    <alternativeName>
        <fullName evidence="5">NADH:flavin oxidoreductase</fullName>
    </alternativeName>
</protein>
<keyword evidence="1 5" id="KW-0285">Flavoprotein</keyword>
<dbReference type="Proteomes" id="UP001155840">
    <property type="component" value="Unassembled WGS sequence"/>
</dbReference>
<keyword evidence="3 5" id="KW-0560">Oxidoreductase</keyword>
<dbReference type="GO" id="GO:0052874">
    <property type="term" value="F:FMN reductase (NADH) activity"/>
    <property type="evidence" value="ECO:0007669"/>
    <property type="project" value="UniProtKB-EC"/>
</dbReference>
<comment type="catalytic activity">
    <reaction evidence="5">
        <text>FMNH2 + NAD(+) = FMN + NADH + 2 H(+)</text>
        <dbReference type="Rhea" id="RHEA:21620"/>
        <dbReference type="ChEBI" id="CHEBI:15378"/>
        <dbReference type="ChEBI" id="CHEBI:57540"/>
        <dbReference type="ChEBI" id="CHEBI:57618"/>
        <dbReference type="ChEBI" id="CHEBI:57945"/>
        <dbReference type="ChEBI" id="CHEBI:58210"/>
        <dbReference type="EC" id="1.5.1.42"/>
    </reaction>
</comment>
<name>A0AA43ZI59_9HYPH</name>
<dbReference type="InterPro" id="IPR002563">
    <property type="entry name" value="Flavin_Rdtase-like_dom"/>
</dbReference>
<evidence type="ECO:0000313" key="8">
    <source>
        <dbReference type="Proteomes" id="UP001155840"/>
    </source>
</evidence>